<dbReference type="RefSeq" id="WP_260906268.1">
    <property type="nucleotide sequence ID" value="NZ_JAOCZP010000008.1"/>
</dbReference>
<dbReference type="SUPFAM" id="SSF52799">
    <property type="entry name" value="(Phosphotyrosine protein) phosphatases II"/>
    <property type="match status" value="1"/>
</dbReference>
<gene>
    <name evidence="1" type="ORF">N5A92_21790</name>
</gene>
<evidence type="ECO:0000313" key="2">
    <source>
        <dbReference type="Proteomes" id="UP001320831"/>
    </source>
</evidence>
<dbReference type="Gene3D" id="3.90.190.10">
    <property type="entry name" value="Protein tyrosine phosphatase superfamily"/>
    <property type="match status" value="1"/>
</dbReference>
<keyword evidence="2" id="KW-1185">Reference proteome</keyword>
<protein>
    <submittedName>
        <fullName evidence="1">Tyrosine protein phosphatase</fullName>
    </submittedName>
</protein>
<sequence length="168" mass="18042">MIHVTPLSQLAATLEASSAGHLISLLSVDAVPPRPAHLDPSCCLHMAMHDIVEEMPGLVAPSRAHVETLLDFAHSWNRTAPMVVHCYAGISRSTAAAYAIAAALQPDRDEMALSQELRSRAPSATPNIRIVSFADQILGRRGRMVAAIRAIGRGAEAYEGTPFDLDIR</sequence>
<name>A0ABT2LSY3_9HYPH</name>
<organism evidence="1 2">
    <name type="scientific">Chelativorans salis</name>
    <dbReference type="NCBI Taxonomy" id="2978478"/>
    <lineage>
        <taxon>Bacteria</taxon>
        <taxon>Pseudomonadati</taxon>
        <taxon>Pseudomonadota</taxon>
        <taxon>Alphaproteobacteria</taxon>
        <taxon>Hyphomicrobiales</taxon>
        <taxon>Phyllobacteriaceae</taxon>
        <taxon>Chelativorans</taxon>
    </lineage>
</organism>
<dbReference type="EMBL" id="JAOCZP010000008">
    <property type="protein sequence ID" value="MCT7377657.1"/>
    <property type="molecule type" value="Genomic_DNA"/>
</dbReference>
<reference evidence="1 2" key="1">
    <citation type="submission" date="2022-09" db="EMBL/GenBank/DDBJ databases">
        <title>Chelativorans salina sp. nov., a novel slightly halophilic bacterium isolated from a saline lake sediment enrichment.</title>
        <authorList>
            <person name="Gao L."/>
            <person name="Fang B.-Z."/>
            <person name="Li W.-J."/>
        </authorList>
    </citation>
    <scope>NUCLEOTIDE SEQUENCE [LARGE SCALE GENOMIC DNA]</scope>
    <source>
        <strain evidence="1 2">EGI FJ00035</strain>
    </source>
</reference>
<evidence type="ECO:0000313" key="1">
    <source>
        <dbReference type="EMBL" id="MCT7377657.1"/>
    </source>
</evidence>
<dbReference type="InterPro" id="IPR029021">
    <property type="entry name" value="Prot-tyrosine_phosphatase-like"/>
</dbReference>
<dbReference type="Proteomes" id="UP001320831">
    <property type="component" value="Unassembled WGS sequence"/>
</dbReference>
<proteinExistence type="predicted"/>
<accession>A0ABT2LSY3</accession>
<comment type="caution">
    <text evidence="1">The sequence shown here is derived from an EMBL/GenBank/DDBJ whole genome shotgun (WGS) entry which is preliminary data.</text>
</comment>